<dbReference type="VEuPathDB" id="FungiDB:TAPDE_000187"/>
<dbReference type="AlphaFoldDB" id="R4X6E7"/>
<dbReference type="PANTHER" id="PTHR39613">
    <property type="entry name" value="ANCHORED CELL WALL PROTEIN, PUTATIVE (AFU_ORTHOLOGUE AFUA_4G08960)-RELATED"/>
    <property type="match status" value="1"/>
</dbReference>
<dbReference type="EMBL" id="CAHR02000004">
    <property type="protein sequence ID" value="CCG80654.1"/>
    <property type="molecule type" value="Genomic_DNA"/>
</dbReference>
<keyword evidence="3" id="KW-1185">Reference proteome</keyword>
<sequence>MVSTKNLVSYMSLAGLAHAAVTSIVYITTYETNCNVCTASSQVVVAVAASPVVKAAVTTATTATVATAIVAQGPVVIAAKSSSTDSLQLTTRITVTSQSTVTHSSPSMTATVQAASASIAACPATAHVDALGSKNYPRVITPVSSKYPNTVYGPQYFPSIGGGNSTIFTFDYQTAGTCTLEFKFPTMAQIVALKGTTSYTISSSAIAVTLYQLASVASPNADYANKPARGAAYSATLVPGQNSTITSFSCPVGTSVSYELVATDANSLSWFEDYNPPPLGLLALMC</sequence>
<reference evidence="2 3" key="1">
    <citation type="journal article" date="2013" name="MBio">
        <title>Genome sequencing of the plant pathogen Taphrina deformans, the causal agent of peach leaf curl.</title>
        <authorList>
            <person name="Cisse O.H."/>
            <person name="Almeida J.M.G.C.F."/>
            <person name="Fonseca A."/>
            <person name="Kumar A.A."/>
            <person name="Salojaervi J."/>
            <person name="Overmyer K."/>
            <person name="Hauser P.M."/>
            <person name="Pagni M."/>
        </authorList>
    </citation>
    <scope>NUCLEOTIDE SEQUENCE [LARGE SCALE GENOMIC DNA]</scope>
    <source>
        <strain evidence="3">PYCC 5710 / ATCC 11124 / CBS 356.35 / IMI 108563 / JCM 9778 / NBRC 8474</strain>
    </source>
</reference>
<dbReference type="eggNOG" id="ENOG502RUX0">
    <property type="taxonomic scope" value="Eukaryota"/>
</dbReference>
<accession>R4X6E7</accession>
<feature type="domain" description="Ubiquitin 3 binding protein But2 C-terminal" evidence="1">
    <location>
        <begin position="136"/>
        <end position="276"/>
    </location>
</feature>
<dbReference type="PANTHER" id="PTHR39613:SF1">
    <property type="entry name" value="ANCHORED CELL WALL PROTEIN, PUTATIVE (AFU_ORTHOLOGUE AFUA_4G08960)-RELATED"/>
    <property type="match status" value="1"/>
</dbReference>
<protein>
    <recommendedName>
        <fullName evidence="1">Ubiquitin 3 binding protein But2 C-terminal domain-containing protein</fullName>
    </recommendedName>
</protein>
<dbReference type="Proteomes" id="UP000013776">
    <property type="component" value="Unassembled WGS sequence"/>
</dbReference>
<evidence type="ECO:0000313" key="3">
    <source>
        <dbReference type="Proteomes" id="UP000013776"/>
    </source>
</evidence>
<comment type="caution">
    <text evidence="2">The sequence shown here is derived from an EMBL/GenBank/DDBJ whole genome shotgun (WGS) entry which is preliminary data.</text>
</comment>
<proteinExistence type="predicted"/>
<evidence type="ECO:0000259" key="1">
    <source>
        <dbReference type="Pfam" id="PF09792"/>
    </source>
</evidence>
<evidence type="ECO:0000313" key="2">
    <source>
        <dbReference type="EMBL" id="CCG80654.1"/>
    </source>
</evidence>
<organism evidence="2 3">
    <name type="scientific">Taphrina deformans (strain PYCC 5710 / ATCC 11124 / CBS 356.35 / IMI 108563 / JCM 9778 / NBRC 8474)</name>
    <name type="common">Peach leaf curl fungus</name>
    <name type="synonym">Lalaria deformans</name>
    <dbReference type="NCBI Taxonomy" id="1097556"/>
    <lineage>
        <taxon>Eukaryota</taxon>
        <taxon>Fungi</taxon>
        <taxon>Dikarya</taxon>
        <taxon>Ascomycota</taxon>
        <taxon>Taphrinomycotina</taxon>
        <taxon>Taphrinomycetes</taxon>
        <taxon>Taphrinales</taxon>
        <taxon>Taphrinaceae</taxon>
        <taxon>Taphrina</taxon>
    </lineage>
</organism>
<dbReference type="STRING" id="1097556.R4X6E7"/>
<name>R4X6E7_TAPDE</name>
<dbReference type="OrthoDB" id="4657524at2759"/>
<dbReference type="InterPro" id="IPR018620">
    <property type="entry name" value="Ubiquitin3-bd_protein_But2_C"/>
</dbReference>
<dbReference type="Pfam" id="PF09792">
    <property type="entry name" value="But2"/>
    <property type="match status" value="1"/>
</dbReference>
<gene>
    <name evidence="2" type="ORF">TAPDE_000187</name>
</gene>